<dbReference type="Gene3D" id="3.10.620.30">
    <property type="match status" value="1"/>
</dbReference>
<dbReference type="Gene3D" id="2.60.40.3140">
    <property type="match status" value="1"/>
</dbReference>
<dbReference type="RefSeq" id="WP_166690590.1">
    <property type="nucleotide sequence ID" value="NZ_WAEL01000001.1"/>
</dbReference>
<dbReference type="EMBL" id="WAEL01000001">
    <property type="protein sequence ID" value="NID08731.1"/>
    <property type="molecule type" value="Genomic_DNA"/>
</dbReference>
<evidence type="ECO:0000313" key="2">
    <source>
        <dbReference type="Proteomes" id="UP000606008"/>
    </source>
</evidence>
<accession>A0ABX0Q9Y7</accession>
<keyword evidence="2" id="KW-1185">Reference proteome</keyword>
<protein>
    <submittedName>
        <fullName evidence="1">Transglutaminase</fullName>
    </submittedName>
</protein>
<gene>
    <name evidence="1" type="ORF">F7231_00980</name>
</gene>
<sequence length="691" mass="77677">MYILLIRFFIYIFATPFFMRIAAFARLTTLCGLLGTFLPFLMYAQAPVQEPVVKFGQVSAADFKQLPVPNDTTAEAVVLYESAVTQHEYRNDKITVFTQYYSRIRINKKSGYRHATVQVPLWGVAARAEYMANIEGVTHTLRNGQVTTQRMDKSAIVLDQSTADMAVQKFTLPGVEEGSIIEYRYIVYSPATATPHSWRFQQQIPVLWSDYKLTLSNYFYLKIILGGYLPLTINTAKPISFGLVNGLGNEGAMVYHFAVANAPAFRNEPFITTPTDYLSKIDFELAKIEIPGNVLETYSLSWADVDRTLLTKSTFGEQYQKASFLRDVADAIKAKHPDADTLGRVGAAYAYVRNTLTWNEENSLLSDRLKRVLELKKGTVSDLNFTLIGLLRELNIDANPVILSTRSHGAVNKEYGLLRQFNYVVAHLMLDGKDFMLDATDRFIKPGVLPERALNQTGRLILPEGKSRFVSLLPTERDIEAKVVTLTVTEDGTTTGTLRHSYGGYGAVDARKSYSLRGETNFVADVKRKKPNWQVEQVEFANVDDPAASMTVDYKLAVTDVVQVVGDRMYLHPMMTEGQADNPFKQLVRQYPVDFGAPFDETFTATYTLPEGYRVDELPAPLALSLPNNGGRFTYQVQQIGRQLSVSSRITIRKPVFLADEYSMLKELYDKILLKHGEQVVLVKGALAEKK</sequence>
<name>A0ABX0Q9Y7_9BACT</name>
<reference evidence="1" key="1">
    <citation type="submission" date="2024-05" db="EMBL/GenBank/DDBJ databases">
        <authorList>
            <person name="Jung D.-H."/>
        </authorList>
    </citation>
    <scope>NUCLEOTIDE SEQUENCE</scope>
    <source>
        <strain evidence="1">JA-25</strain>
    </source>
</reference>
<dbReference type="Gene3D" id="2.60.120.1130">
    <property type="match status" value="1"/>
</dbReference>
<dbReference type="Proteomes" id="UP000606008">
    <property type="component" value="Unassembled WGS sequence"/>
</dbReference>
<comment type="caution">
    <text evidence="1">The sequence shown here is derived from an EMBL/GenBank/DDBJ whole genome shotgun (WGS) entry which is preliminary data.</text>
</comment>
<organism evidence="1 2">
    <name type="scientific">Fibrivirga algicola</name>
    <dbReference type="NCBI Taxonomy" id="2950420"/>
    <lineage>
        <taxon>Bacteria</taxon>
        <taxon>Pseudomonadati</taxon>
        <taxon>Bacteroidota</taxon>
        <taxon>Cytophagia</taxon>
        <taxon>Cytophagales</taxon>
        <taxon>Spirosomataceae</taxon>
        <taxon>Fibrivirga</taxon>
    </lineage>
</organism>
<evidence type="ECO:0000313" key="1">
    <source>
        <dbReference type="EMBL" id="NID08731.1"/>
    </source>
</evidence>
<proteinExistence type="predicted"/>